<dbReference type="EMBL" id="CABVLI010000040">
    <property type="protein sequence ID" value="VVT17664.1"/>
    <property type="molecule type" value="Genomic_DNA"/>
</dbReference>
<evidence type="ECO:0000313" key="2">
    <source>
        <dbReference type="Proteomes" id="UP000326857"/>
    </source>
</evidence>
<dbReference type="Proteomes" id="UP000326857">
    <property type="component" value="Unassembled WGS sequence"/>
</dbReference>
<name>A0A5E7ZFP2_9SPHN</name>
<dbReference type="AlphaFoldDB" id="A0A5E7ZFP2"/>
<accession>A0A5E7ZFP2</accession>
<sequence length="28" mass="3203">MLVFSTGNRRVANERLKIKHGQSLFENG</sequence>
<gene>
    <name evidence="1" type="ORF">SPHINGO391_450131</name>
</gene>
<reference evidence="1 2" key="1">
    <citation type="submission" date="2019-09" db="EMBL/GenBank/DDBJ databases">
        <authorList>
            <person name="Dittami M. S."/>
        </authorList>
    </citation>
    <scope>NUCLEOTIDE SEQUENCE [LARGE SCALE GENOMIC DNA]</scope>
    <source>
        <strain evidence="1">SPHINGO391</strain>
    </source>
</reference>
<protein>
    <submittedName>
        <fullName evidence="1">Uncharacterized protein</fullName>
    </submittedName>
</protein>
<proteinExistence type="predicted"/>
<organism evidence="1 2">
    <name type="scientific">Sphingomonas aurantiaca</name>
    <dbReference type="NCBI Taxonomy" id="185949"/>
    <lineage>
        <taxon>Bacteria</taxon>
        <taxon>Pseudomonadati</taxon>
        <taxon>Pseudomonadota</taxon>
        <taxon>Alphaproteobacteria</taxon>
        <taxon>Sphingomonadales</taxon>
        <taxon>Sphingomonadaceae</taxon>
        <taxon>Sphingomonas</taxon>
    </lineage>
</organism>
<evidence type="ECO:0000313" key="1">
    <source>
        <dbReference type="EMBL" id="VVT17664.1"/>
    </source>
</evidence>